<reference evidence="3" key="2">
    <citation type="submission" date="2020-02" db="EMBL/GenBank/DDBJ databases">
        <authorList>
            <person name="Littmann E."/>
            <person name="Sorbara M."/>
        </authorList>
    </citation>
    <scope>NUCLEOTIDE SEQUENCE</scope>
    <source>
        <strain evidence="3">MSK.17.11</strain>
        <strain evidence="2">MSK.17.38</strain>
    </source>
</reference>
<dbReference type="AlphaFoldDB" id="A0A850HEG8"/>
<name>A0A850HEG8_9FIRM</name>
<evidence type="ECO:0000313" key="4">
    <source>
        <dbReference type="Proteomes" id="UP000528555"/>
    </source>
</evidence>
<dbReference type="EMBL" id="JAAIUO010000001">
    <property type="protein sequence ID" value="NSK13818.1"/>
    <property type="molecule type" value="Genomic_DNA"/>
</dbReference>
<organism evidence="3 4">
    <name type="scientific">Dorea phocaeensis</name>
    <dbReference type="NCBI Taxonomy" id="2040291"/>
    <lineage>
        <taxon>Bacteria</taxon>
        <taxon>Bacillati</taxon>
        <taxon>Bacillota</taxon>
        <taxon>Clostridia</taxon>
        <taxon>Lachnospirales</taxon>
        <taxon>Lachnospiraceae</taxon>
        <taxon>Dorea</taxon>
    </lineage>
</organism>
<dbReference type="EMBL" id="JAAITX010000001">
    <property type="protein sequence ID" value="NVH57051.1"/>
    <property type="molecule type" value="Genomic_DNA"/>
</dbReference>
<reference evidence="4 5" key="1">
    <citation type="journal article" date="2020" name="Cell Host Microbe">
        <title>Functional and Genomic Variation between Human-Derived Isolates of Lachnospiraceae Reveals Inter- and Intra-Species Diversity.</title>
        <authorList>
            <person name="Sorbara M.T."/>
            <person name="Littmann E.R."/>
            <person name="Fontana E."/>
            <person name="Moody T.U."/>
            <person name="Kohout C.E."/>
            <person name="Gjonbalaj M."/>
            <person name="Eaton V."/>
            <person name="Seok R."/>
            <person name="Leiner I.M."/>
            <person name="Pamer E.G."/>
        </authorList>
    </citation>
    <scope>NUCLEOTIDE SEQUENCE [LARGE SCALE GENOMIC DNA]</scope>
    <source>
        <strain evidence="3 4">MSK.17.11</strain>
        <strain evidence="2 5">MSK.17.38</strain>
    </source>
</reference>
<dbReference type="OrthoDB" id="9974587at2"/>
<protein>
    <submittedName>
        <fullName evidence="3">Uncharacterized protein</fullName>
    </submittedName>
</protein>
<keyword evidence="4" id="KW-1185">Reference proteome</keyword>
<dbReference type="Proteomes" id="UP000528555">
    <property type="component" value="Unassembled WGS sequence"/>
</dbReference>
<keyword evidence="1" id="KW-1133">Transmembrane helix</keyword>
<sequence>MYPVVIWLFFAAVPAMIKRFMLAISRIGGRNRYDEELFGRGPRGRMANYLWEYIEKNANR</sequence>
<keyword evidence="1" id="KW-0812">Transmembrane</keyword>
<evidence type="ECO:0000313" key="3">
    <source>
        <dbReference type="EMBL" id="NVH57051.1"/>
    </source>
</evidence>
<dbReference type="RefSeq" id="WP_101694240.1">
    <property type="nucleotide sequence ID" value="NZ_JAAITX010000001.1"/>
</dbReference>
<evidence type="ECO:0000313" key="2">
    <source>
        <dbReference type="EMBL" id="NSK13818.1"/>
    </source>
</evidence>
<proteinExistence type="predicted"/>
<gene>
    <name evidence="3" type="ORF">G5A66_00010</name>
    <name evidence="2" type="ORF">G5A75_02795</name>
</gene>
<dbReference type="Proteomes" id="UP000701680">
    <property type="component" value="Unassembled WGS sequence"/>
</dbReference>
<accession>A0A850HEG8</accession>
<feature type="transmembrane region" description="Helical" evidence="1">
    <location>
        <begin position="6"/>
        <end position="24"/>
    </location>
</feature>
<keyword evidence="1" id="KW-0472">Membrane</keyword>
<comment type="caution">
    <text evidence="3">The sequence shown here is derived from an EMBL/GenBank/DDBJ whole genome shotgun (WGS) entry which is preliminary data.</text>
</comment>
<evidence type="ECO:0000313" key="5">
    <source>
        <dbReference type="Proteomes" id="UP000701680"/>
    </source>
</evidence>
<evidence type="ECO:0000256" key="1">
    <source>
        <dbReference type="SAM" id="Phobius"/>
    </source>
</evidence>